<dbReference type="SUPFAM" id="SSF53807">
    <property type="entry name" value="Helical backbone' metal receptor"/>
    <property type="match status" value="1"/>
</dbReference>
<dbReference type="Gene3D" id="3.40.50.12380">
    <property type="entry name" value="Nitrogenase MoFe cofactor biosynthesis protein NifE, C-terminal"/>
    <property type="match status" value="1"/>
</dbReference>
<dbReference type="PANTHER" id="PTHR42956">
    <property type="entry name" value="NITROGENASE IRON-MOLYBDENUM COFACTOR BIOSYNTHESIS PROTEIN NIFE"/>
    <property type="match status" value="1"/>
</dbReference>
<dbReference type="Proteomes" id="UP000769766">
    <property type="component" value="Unassembled WGS sequence"/>
</dbReference>
<evidence type="ECO:0000259" key="4">
    <source>
        <dbReference type="Pfam" id="PF00148"/>
    </source>
</evidence>
<gene>
    <name evidence="5" type="ORF">HYY20_03820</name>
</gene>
<evidence type="ECO:0000256" key="1">
    <source>
        <dbReference type="ARBA" id="ARBA00011002"/>
    </source>
</evidence>
<dbReference type="GO" id="GO:0016163">
    <property type="term" value="F:nitrogenase activity"/>
    <property type="evidence" value="ECO:0007669"/>
    <property type="project" value="InterPro"/>
</dbReference>
<dbReference type="AlphaFoldDB" id="A0A932CMV8"/>
<feature type="domain" description="Nitrogenase/oxidoreductase component 1" evidence="4">
    <location>
        <begin position="22"/>
        <end position="432"/>
    </location>
</feature>
<dbReference type="InterPro" id="IPR000318">
    <property type="entry name" value="Nase_comp1_CS"/>
</dbReference>
<sequence>MADIKLKTKDACSVPQGLPYGCTLSGAFAVLDQIVDSACLVHGPVGCAHLNLAGHRSMAFRGEKVARESAPLRPSPGAPLTARVFSTCLGEDEVIFGGEESLREAFREVDRRFHPPLITVISSCVSSVIGDHVEGVIGALQGEIGASLLWVESDGFISGGFDLGVNQAYRALIEKLVEPPKTRRPDCVNILGEKALALEVEVNFREIERLLDRMGLRVQTRFVRRATAEGIREMAQAAFNLICSHETGLYPAQLLRERYEMPFLAADFPVGRREAREWLQGLGQLLGREKEAEKTAQQEEEDLLQRFDPLKRLLAGKRVVVNTVDRDIVWLTDLIQLGEMELLQVNVLPILQAPTGPFPANLGPIDPAIPVRPVRDLDEVASEVARLQPDLCLGAYRIPLEREGTVFQPIPMVPAVGYRGPLELATRWQRALKVPYREGWRRGRSYADALWR</sequence>
<dbReference type="InterPro" id="IPR000510">
    <property type="entry name" value="Nase/OxRdtase_comp1"/>
</dbReference>
<protein>
    <submittedName>
        <fullName evidence="5">Nitrogenase component 1</fullName>
    </submittedName>
</protein>
<evidence type="ECO:0000256" key="3">
    <source>
        <dbReference type="RuleBase" id="RU004021"/>
    </source>
</evidence>
<name>A0A932CMV8_UNCTE</name>
<dbReference type="InterPro" id="IPR049939">
    <property type="entry name" value="NifE-like"/>
</dbReference>
<organism evidence="5 6">
    <name type="scientific">Tectimicrobiota bacterium</name>
    <dbReference type="NCBI Taxonomy" id="2528274"/>
    <lineage>
        <taxon>Bacteria</taxon>
        <taxon>Pseudomonadati</taxon>
        <taxon>Nitrospinota/Tectimicrobiota group</taxon>
        <taxon>Candidatus Tectimicrobiota</taxon>
    </lineage>
</organism>
<dbReference type="EMBL" id="JACPRF010000117">
    <property type="protein sequence ID" value="MBI2875986.1"/>
    <property type="molecule type" value="Genomic_DNA"/>
</dbReference>
<reference evidence="5" key="1">
    <citation type="submission" date="2020-07" db="EMBL/GenBank/DDBJ databases">
        <title>Huge and variable diversity of episymbiotic CPR bacteria and DPANN archaea in groundwater ecosystems.</title>
        <authorList>
            <person name="He C.Y."/>
            <person name="Keren R."/>
            <person name="Whittaker M."/>
            <person name="Farag I.F."/>
            <person name="Doudna J."/>
            <person name="Cate J.H.D."/>
            <person name="Banfield J.F."/>
        </authorList>
    </citation>
    <scope>NUCLEOTIDE SEQUENCE</scope>
    <source>
        <strain evidence="5">NC_groundwater_672_Ag_B-0.1um_62_36</strain>
    </source>
</reference>
<comment type="similarity">
    <text evidence="1 3">Belongs to the NifD/NifK/NifE/NifN family.</text>
</comment>
<evidence type="ECO:0000313" key="5">
    <source>
        <dbReference type="EMBL" id="MBI2875986.1"/>
    </source>
</evidence>
<dbReference type="PROSITE" id="PS00699">
    <property type="entry name" value="NITROGENASE_1_1"/>
    <property type="match status" value="1"/>
</dbReference>
<comment type="caution">
    <text evidence="5">The sequence shown here is derived from an EMBL/GenBank/DDBJ whole genome shotgun (WGS) entry which is preliminary data.</text>
</comment>
<dbReference type="PANTHER" id="PTHR42956:SF1">
    <property type="entry name" value="NITROGENASE IRON-MOLYBDENUM COFACTOR BIOSYNTHESIS PROTEIN NIFE"/>
    <property type="match status" value="1"/>
</dbReference>
<evidence type="ECO:0000313" key="6">
    <source>
        <dbReference type="Proteomes" id="UP000769766"/>
    </source>
</evidence>
<dbReference type="Pfam" id="PF00148">
    <property type="entry name" value="Oxidored_nitro"/>
    <property type="match status" value="1"/>
</dbReference>
<evidence type="ECO:0000256" key="2">
    <source>
        <dbReference type="ARBA" id="ARBA00023231"/>
    </source>
</evidence>
<dbReference type="Gene3D" id="3.40.50.1980">
    <property type="entry name" value="Nitrogenase molybdenum iron protein domain"/>
    <property type="match status" value="1"/>
</dbReference>
<proteinExistence type="inferred from homology"/>
<keyword evidence="2 3" id="KW-0535">Nitrogen fixation</keyword>
<accession>A0A932CMV8</accession>